<protein>
    <submittedName>
        <fullName evidence="1">Uncharacterized protein</fullName>
    </submittedName>
</protein>
<dbReference type="EMBL" id="JAJUBC010000001">
    <property type="protein sequence ID" value="MDD1791546.1"/>
    <property type="molecule type" value="Genomic_DNA"/>
</dbReference>
<organism evidence="1 2">
    <name type="scientific">Enterovibrio gelatinilyticus</name>
    <dbReference type="NCBI Taxonomy" id="2899819"/>
    <lineage>
        <taxon>Bacteria</taxon>
        <taxon>Pseudomonadati</taxon>
        <taxon>Pseudomonadota</taxon>
        <taxon>Gammaproteobacteria</taxon>
        <taxon>Vibrionales</taxon>
        <taxon>Vibrionaceae</taxon>
        <taxon>Enterovibrio</taxon>
    </lineage>
</organism>
<keyword evidence="2" id="KW-1185">Reference proteome</keyword>
<evidence type="ECO:0000313" key="2">
    <source>
        <dbReference type="Proteomes" id="UP001149400"/>
    </source>
</evidence>
<evidence type="ECO:0000313" key="1">
    <source>
        <dbReference type="EMBL" id="MDD1791546.1"/>
    </source>
</evidence>
<accession>A0ABT5QVH7</accession>
<reference evidence="1" key="1">
    <citation type="submission" date="2021-12" db="EMBL/GenBank/DDBJ databases">
        <title>Enterovibrio ZSDZ35 sp. nov. and Enterovibrio ZSDZ42 sp. nov., isolated from coastal seawater in Qingdao.</title>
        <authorList>
            <person name="Zhang P."/>
        </authorList>
    </citation>
    <scope>NUCLEOTIDE SEQUENCE</scope>
    <source>
        <strain evidence="1">ZSDZ42</strain>
    </source>
</reference>
<comment type="caution">
    <text evidence="1">The sequence shown here is derived from an EMBL/GenBank/DDBJ whole genome shotgun (WGS) entry which is preliminary data.</text>
</comment>
<gene>
    <name evidence="1" type="ORF">LRP50_00190</name>
</gene>
<proteinExistence type="predicted"/>
<dbReference type="RefSeq" id="WP_274162505.1">
    <property type="nucleotide sequence ID" value="NZ_JAJUBC010000001.1"/>
</dbReference>
<sequence>MSTEYGKMIGQTYNQLIKQAHFTSLSGGNVPRDVDPAFDTFFVTSKSNNVSFVFDRPTNTLIGIEVKPNQVGALPLGITVNMKSNEVTDLLGQPTAAMPAKKVPVLGLVGAWERFNVSGDTVLVVYDPESENVSQLRYEQPSCD</sequence>
<name>A0ABT5QVH7_9GAMM</name>
<dbReference type="Proteomes" id="UP001149400">
    <property type="component" value="Unassembled WGS sequence"/>
</dbReference>